<dbReference type="InterPro" id="IPR021331">
    <property type="entry name" value="Hva1_TUDOR"/>
</dbReference>
<dbReference type="RefSeq" id="WP_349300306.1">
    <property type="nucleotide sequence ID" value="NZ_JBEDNQ010000010.1"/>
</dbReference>
<evidence type="ECO:0000313" key="2">
    <source>
        <dbReference type="EMBL" id="MEQ3553234.1"/>
    </source>
</evidence>
<dbReference type="Proteomes" id="UP001494902">
    <property type="component" value="Unassembled WGS sequence"/>
</dbReference>
<comment type="caution">
    <text evidence="2">The sequence shown here is derived from an EMBL/GenBank/DDBJ whole genome shotgun (WGS) entry which is preliminary data.</text>
</comment>
<dbReference type="Pfam" id="PF11160">
    <property type="entry name" value="Hva1_TUDOR"/>
    <property type="match status" value="1"/>
</dbReference>
<reference evidence="2 3" key="1">
    <citation type="submission" date="2024-03" db="EMBL/GenBank/DDBJ databases">
        <title>Draft genome sequence of Pseudonocardia nematodicida JCM 31783.</title>
        <authorList>
            <person name="Butdee W."/>
            <person name="Duangmal K."/>
        </authorList>
    </citation>
    <scope>NUCLEOTIDE SEQUENCE [LARGE SCALE GENOMIC DNA]</scope>
    <source>
        <strain evidence="2 3">JCM 31783</strain>
    </source>
</reference>
<evidence type="ECO:0000313" key="3">
    <source>
        <dbReference type="Proteomes" id="UP001494902"/>
    </source>
</evidence>
<keyword evidence="3" id="KW-1185">Reference proteome</keyword>
<gene>
    <name evidence="2" type="ORF">WIS52_22420</name>
</gene>
<evidence type="ECO:0000259" key="1">
    <source>
        <dbReference type="Pfam" id="PF11160"/>
    </source>
</evidence>
<accession>A0ABV1KH43</accession>
<proteinExistence type="predicted"/>
<name>A0ABV1KH43_9PSEU</name>
<dbReference type="EMBL" id="JBEDNQ010000010">
    <property type="protein sequence ID" value="MEQ3553234.1"/>
    <property type="molecule type" value="Genomic_DNA"/>
</dbReference>
<organism evidence="2 3">
    <name type="scientific">Pseudonocardia nematodicida</name>
    <dbReference type="NCBI Taxonomy" id="1206997"/>
    <lineage>
        <taxon>Bacteria</taxon>
        <taxon>Bacillati</taxon>
        <taxon>Actinomycetota</taxon>
        <taxon>Actinomycetes</taxon>
        <taxon>Pseudonocardiales</taxon>
        <taxon>Pseudonocardiaceae</taxon>
        <taxon>Pseudonocardia</taxon>
    </lineage>
</organism>
<sequence length="72" mass="8024">MTQKFAKGTWVAWNWGNGSPTGKVVDSATDRMEREINGSTQSRNGTDDNPAYLLEQEDGQEVLKLHSELKKA</sequence>
<protein>
    <submittedName>
        <fullName evidence="2">DUF2945 domain-containing protein</fullName>
    </submittedName>
</protein>
<feature type="domain" description="Hypervirulence associated protein TUDOR" evidence="1">
    <location>
        <begin position="8"/>
        <end position="69"/>
    </location>
</feature>